<reference evidence="2" key="1">
    <citation type="submission" date="2020-02" db="EMBL/GenBank/DDBJ databases">
        <authorList>
            <person name="Meier V. D."/>
        </authorList>
    </citation>
    <scope>NUCLEOTIDE SEQUENCE</scope>
    <source>
        <strain evidence="2">AVDCRST_MAG88</strain>
    </source>
</reference>
<accession>A0A6J4VT56</accession>
<gene>
    <name evidence="2" type="ORF">AVDCRST_MAG88-4415</name>
</gene>
<feature type="compositionally biased region" description="Low complexity" evidence="1">
    <location>
        <begin position="69"/>
        <end position="78"/>
    </location>
</feature>
<feature type="region of interest" description="Disordered" evidence="1">
    <location>
        <begin position="183"/>
        <end position="247"/>
    </location>
</feature>
<evidence type="ECO:0000256" key="1">
    <source>
        <dbReference type="SAM" id="MobiDB-lite"/>
    </source>
</evidence>
<protein>
    <submittedName>
        <fullName evidence="2">Uncharacterized protein</fullName>
    </submittedName>
</protein>
<dbReference type="EMBL" id="CADCWM010001117">
    <property type="protein sequence ID" value="CAA9588619.1"/>
    <property type="molecule type" value="Genomic_DNA"/>
</dbReference>
<evidence type="ECO:0000313" key="2">
    <source>
        <dbReference type="EMBL" id="CAA9588619.1"/>
    </source>
</evidence>
<dbReference type="AlphaFoldDB" id="A0A6J4VT56"/>
<organism evidence="2">
    <name type="scientific">uncultured Thermomicrobiales bacterium</name>
    <dbReference type="NCBI Taxonomy" id="1645740"/>
    <lineage>
        <taxon>Bacteria</taxon>
        <taxon>Pseudomonadati</taxon>
        <taxon>Thermomicrobiota</taxon>
        <taxon>Thermomicrobia</taxon>
        <taxon>Thermomicrobiales</taxon>
        <taxon>environmental samples</taxon>
    </lineage>
</organism>
<feature type="non-terminal residue" evidence="2">
    <location>
        <position position="247"/>
    </location>
</feature>
<feature type="compositionally biased region" description="Low complexity" evidence="1">
    <location>
        <begin position="209"/>
        <end position="228"/>
    </location>
</feature>
<feature type="region of interest" description="Disordered" evidence="1">
    <location>
        <begin position="53"/>
        <end position="78"/>
    </location>
</feature>
<feature type="compositionally biased region" description="Gly residues" evidence="1">
    <location>
        <begin position="188"/>
        <end position="199"/>
    </location>
</feature>
<sequence>MRMPRRWLLSTGAVTLALALLIVATIVPAGLRLGVGAQPEDATLLRELAERLLTPPSPGPEGEVPTTELLPGRLPDAPALDLPVPPGGRLLGSVVRRFAPPGVVSVEAVYDAAGRGQDVAAFYDEELARRGYTPAPFGGPGRPTPGFQPTVTTIYRTFCPPGGAGFLSLTIFPRGERPVDVRARLEGTGPGPCGDGGKPGAPPPDRRFPPGLDRLPPLFAPEGVQVQPTGGGGGPNRFSSAAVALTD</sequence>
<name>A0A6J4VT56_9BACT</name>
<proteinExistence type="predicted"/>